<feature type="domain" description="RNase H type-1" evidence="1">
    <location>
        <begin position="29"/>
        <end position="148"/>
    </location>
</feature>
<comment type="caution">
    <text evidence="2">The sequence shown here is derived from an EMBL/GenBank/DDBJ whole genome shotgun (WGS) entry which is preliminary data.</text>
</comment>
<dbReference type="CDD" id="cd06222">
    <property type="entry name" value="RNase_H_like"/>
    <property type="match status" value="1"/>
</dbReference>
<dbReference type="Proteomes" id="UP001159364">
    <property type="component" value="Linkage Group LG04"/>
</dbReference>
<dbReference type="SUPFAM" id="SSF53098">
    <property type="entry name" value="Ribonuclease H-like"/>
    <property type="match status" value="1"/>
</dbReference>
<sequence>MAARQVVLPTAESSPLKWMLPPEGTLKLNANSMFQHNSGVTGAGWILRDHLGCRVGGGMCNSGMAANPVLAEAIGLREALSWLKGAFTNSLVDVEVDCLELVVAIQGKHYGSYLGGIVSDINSLLDQFQSIAISHVKRSANQVAHRLALASGSLSGSHWLDFVPPAFISNVMLLDLV</sequence>
<dbReference type="GO" id="GO:0003676">
    <property type="term" value="F:nucleic acid binding"/>
    <property type="evidence" value="ECO:0007669"/>
    <property type="project" value="InterPro"/>
</dbReference>
<keyword evidence="3" id="KW-1185">Reference proteome</keyword>
<dbReference type="Pfam" id="PF13456">
    <property type="entry name" value="RVT_3"/>
    <property type="match status" value="1"/>
</dbReference>
<dbReference type="AlphaFoldDB" id="A0AAV8TPN0"/>
<proteinExistence type="predicted"/>
<evidence type="ECO:0000313" key="3">
    <source>
        <dbReference type="Proteomes" id="UP001159364"/>
    </source>
</evidence>
<dbReference type="EMBL" id="JAIWQS010000004">
    <property type="protein sequence ID" value="KAJ8767793.1"/>
    <property type="molecule type" value="Genomic_DNA"/>
</dbReference>
<accession>A0AAV8TPN0</accession>
<organism evidence="2 3">
    <name type="scientific">Erythroxylum novogranatense</name>
    <dbReference type="NCBI Taxonomy" id="1862640"/>
    <lineage>
        <taxon>Eukaryota</taxon>
        <taxon>Viridiplantae</taxon>
        <taxon>Streptophyta</taxon>
        <taxon>Embryophyta</taxon>
        <taxon>Tracheophyta</taxon>
        <taxon>Spermatophyta</taxon>
        <taxon>Magnoliopsida</taxon>
        <taxon>eudicotyledons</taxon>
        <taxon>Gunneridae</taxon>
        <taxon>Pentapetalae</taxon>
        <taxon>rosids</taxon>
        <taxon>fabids</taxon>
        <taxon>Malpighiales</taxon>
        <taxon>Erythroxylaceae</taxon>
        <taxon>Erythroxylum</taxon>
    </lineage>
</organism>
<dbReference type="PANTHER" id="PTHR47723">
    <property type="entry name" value="OS05G0353850 PROTEIN"/>
    <property type="match status" value="1"/>
</dbReference>
<gene>
    <name evidence="2" type="ORF">K2173_020733</name>
</gene>
<dbReference type="PANTHER" id="PTHR47723:SF19">
    <property type="entry name" value="POLYNUCLEOTIDYL TRANSFERASE, RIBONUCLEASE H-LIKE SUPERFAMILY PROTEIN"/>
    <property type="match status" value="1"/>
</dbReference>
<dbReference type="InterPro" id="IPR053151">
    <property type="entry name" value="RNase_H-like"/>
</dbReference>
<dbReference type="GO" id="GO:0004523">
    <property type="term" value="F:RNA-DNA hybrid ribonuclease activity"/>
    <property type="evidence" value="ECO:0007669"/>
    <property type="project" value="InterPro"/>
</dbReference>
<reference evidence="2 3" key="1">
    <citation type="submission" date="2021-09" db="EMBL/GenBank/DDBJ databases">
        <title>Genomic insights and catalytic innovation underlie evolution of tropane alkaloids biosynthesis.</title>
        <authorList>
            <person name="Wang Y.-J."/>
            <person name="Tian T."/>
            <person name="Huang J.-P."/>
            <person name="Huang S.-X."/>
        </authorList>
    </citation>
    <scope>NUCLEOTIDE SEQUENCE [LARGE SCALE GENOMIC DNA]</scope>
    <source>
        <strain evidence="2">KIB-2018</strain>
        <tissue evidence="2">Leaf</tissue>
    </source>
</reference>
<dbReference type="InterPro" id="IPR002156">
    <property type="entry name" value="RNaseH_domain"/>
</dbReference>
<dbReference type="Gene3D" id="3.30.420.10">
    <property type="entry name" value="Ribonuclease H-like superfamily/Ribonuclease H"/>
    <property type="match status" value="1"/>
</dbReference>
<name>A0AAV8TPN0_9ROSI</name>
<dbReference type="InterPro" id="IPR036397">
    <property type="entry name" value="RNaseH_sf"/>
</dbReference>
<dbReference type="InterPro" id="IPR044730">
    <property type="entry name" value="RNase_H-like_dom_plant"/>
</dbReference>
<evidence type="ECO:0000259" key="1">
    <source>
        <dbReference type="Pfam" id="PF13456"/>
    </source>
</evidence>
<protein>
    <recommendedName>
        <fullName evidence="1">RNase H type-1 domain-containing protein</fullName>
    </recommendedName>
</protein>
<dbReference type="InterPro" id="IPR012337">
    <property type="entry name" value="RNaseH-like_sf"/>
</dbReference>
<evidence type="ECO:0000313" key="2">
    <source>
        <dbReference type="EMBL" id="KAJ8767793.1"/>
    </source>
</evidence>